<dbReference type="GO" id="GO:0016779">
    <property type="term" value="F:nucleotidyltransferase activity"/>
    <property type="evidence" value="ECO:0007669"/>
    <property type="project" value="UniProtKB-KW"/>
</dbReference>
<keyword evidence="5" id="KW-0235">DNA replication</keyword>
<evidence type="ECO:0000256" key="1">
    <source>
        <dbReference type="ARBA" id="ARBA00004147"/>
    </source>
</evidence>
<dbReference type="EMBL" id="MT367280">
    <property type="protein sequence ID" value="QWB14899.1"/>
    <property type="molecule type" value="Genomic_DNA"/>
</dbReference>
<evidence type="ECO:0000256" key="2">
    <source>
        <dbReference type="ARBA" id="ARBA00022562"/>
    </source>
</evidence>
<evidence type="ECO:0000256" key="4">
    <source>
        <dbReference type="ARBA" id="ARBA00022695"/>
    </source>
</evidence>
<keyword evidence="2" id="KW-1048">Host nucleus</keyword>
<feature type="domain" description="CRESS-DNA virus Rep endonuclease" evidence="13">
    <location>
        <begin position="55"/>
        <end position="160"/>
    </location>
</feature>
<keyword evidence="8" id="KW-0547">Nucleotide-binding</keyword>
<keyword evidence="9" id="KW-0255">Endonuclease</keyword>
<evidence type="ECO:0000256" key="8">
    <source>
        <dbReference type="ARBA" id="ARBA00022741"/>
    </source>
</evidence>
<reference evidence="14" key="1">
    <citation type="submission" date="2020-04" db="EMBL/GenBank/DDBJ databases">
        <authorList>
            <person name="Liu Q."/>
            <person name="Zhang W."/>
        </authorList>
    </citation>
    <scope>NUCLEOTIDE SEQUENCE</scope>
    <source>
        <strain evidence="14">Elk08cir</strain>
    </source>
</reference>
<accession>A0A8E7YWF1</accession>
<sequence length="377" mass="43865">MDSEVGHRSSLSKTIEQTNELDSRLGEINVPNAGAIHNPTIERQANKLAEQNGGKRRLRSICGTFWCEDYEFRQQQFDNVREIWIKEIKFICYGAIEKTEENKKPHCHFLIMFDGQKQWKTIIKTLDPHLYHIEGARKVNAAYSYCRKEDPNNLLEWGEPPKQGARTDIKKVLQENNYNAVEIRKNEPELYSRYRNGILDICEDEQHDREILEWFGLKEDENGELIDIEYVPPEVHWFCGPTGAGKTLDVKLLGKKLLKKHQIDKKNITIIHKMENGFAIGTIAKYETKLLIIDEFRGSSMKLSDLLMLIDGCSINVKKGKQWIKSPVIYITSCYTPEECYPNCTGTDNIAQLYRRITDLRYFSKENDDKKLLEELL</sequence>
<dbReference type="GO" id="GO:0000166">
    <property type="term" value="F:nucleotide binding"/>
    <property type="evidence" value="ECO:0007669"/>
    <property type="project" value="UniProtKB-KW"/>
</dbReference>
<keyword evidence="11" id="KW-0190">Covalent protein-DNA linkage</keyword>
<dbReference type="GO" id="GO:0042025">
    <property type="term" value="C:host cell nucleus"/>
    <property type="evidence" value="ECO:0007669"/>
    <property type="project" value="UniProtKB-SubCell"/>
</dbReference>
<dbReference type="PROSITE" id="PS52020">
    <property type="entry name" value="CRESS_DNA_REP"/>
    <property type="match status" value="1"/>
</dbReference>
<evidence type="ECO:0000313" key="14">
    <source>
        <dbReference type="EMBL" id="QWB14899.1"/>
    </source>
</evidence>
<evidence type="ECO:0000259" key="13">
    <source>
        <dbReference type="PROSITE" id="PS52020"/>
    </source>
</evidence>
<evidence type="ECO:0000256" key="6">
    <source>
        <dbReference type="ARBA" id="ARBA00022722"/>
    </source>
</evidence>
<name>A0A8E7YWF1_9VIRU</name>
<evidence type="ECO:0000256" key="12">
    <source>
        <dbReference type="ARBA" id="ARBA00023125"/>
    </source>
</evidence>
<keyword evidence="12" id="KW-0238">DNA-binding</keyword>
<keyword evidence="6" id="KW-0540">Nuclease</keyword>
<dbReference type="GO" id="GO:0006260">
    <property type="term" value="P:DNA replication"/>
    <property type="evidence" value="ECO:0007669"/>
    <property type="project" value="UniProtKB-KW"/>
</dbReference>
<dbReference type="GO" id="GO:0016787">
    <property type="term" value="F:hydrolase activity"/>
    <property type="evidence" value="ECO:0007669"/>
    <property type="project" value="UniProtKB-KW"/>
</dbReference>
<evidence type="ECO:0000256" key="11">
    <source>
        <dbReference type="ARBA" id="ARBA00023124"/>
    </source>
</evidence>
<protein>
    <submittedName>
        <fullName evidence="14">Replication associated protein</fullName>
    </submittedName>
</protein>
<evidence type="ECO:0000256" key="5">
    <source>
        <dbReference type="ARBA" id="ARBA00022705"/>
    </source>
</evidence>
<evidence type="ECO:0000256" key="7">
    <source>
        <dbReference type="ARBA" id="ARBA00022723"/>
    </source>
</evidence>
<comment type="subcellular location">
    <subcellularLocation>
        <location evidence="1">Host nucleus</location>
    </subcellularLocation>
</comment>
<keyword evidence="10" id="KW-0378">Hydrolase</keyword>
<keyword evidence="7" id="KW-0479">Metal-binding</keyword>
<evidence type="ECO:0000256" key="9">
    <source>
        <dbReference type="ARBA" id="ARBA00022759"/>
    </source>
</evidence>
<proteinExistence type="predicted"/>
<evidence type="ECO:0000256" key="3">
    <source>
        <dbReference type="ARBA" id="ARBA00022679"/>
    </source>
</evidence>
<dbReference type="GO" id="GO:0046872">
    <property type="term" value="F:metal ion binding"/>
    <property type="evidence" value="ECO:0007669"/>
    <property type="project" value="UniProtKB-KW"/>
</dbReference>
<dbReference type="InterPro" id="IPR049912">
    <property type="entry name" value="CRESS_DNA_REP"/>
</dbReference>
<organism evidence="14">
    <name type="scientific">Cressdnaviricota sp</name>
    <dbReference type="NCBI Taxonomy" id="2748378"/>
    <lineage>
        <taxon>Viruses</taxon>
        <taxon>Monodnaviria</taxon>
        <taxon>Shotokuvirae</taxon>
        <taxon>Cressdnaviricota</taxon>
    </lineage>
</organism>
<evidence type="ECO:0000256" key="10">
    <source>
        <dbReference type="ARBA" id="ARBA00022801"/>
    </source>
</evidence>
<dbReference type="GO" id="GO:0003677">
    <property type="term" value="F:DNA binding"/>
    <property type="evidence" value="ECO:0007669"/>
    <property type="project" value="UniProtKB-KW"/>
</dbReference>
<keyword evidence="4" id="KW-0548">Nucleotidyltransferase</keyword>
<dbReference type="GO" id="GO:0004519">
    <property type="term" value="F:endonuclease activity"/>
    <property type="evidence" value="ECO:0007669"/>
    <property type="project" value="UniProtKB-KW"/>
</dbReference>
<keyword evidence="3" id="KW-0808">Transferase</keyword>